<reference evidence="2 3" key="1">
    <citation type="submission" date="2024-12" db="EMBL/GenBank/DDBJ databases">
        <title>Forecasting of Potato common scab and diversities of Pathogenic streptomyces spp. in china.</title>
        <authorList>
            <person name="Handique U."/>
            <person name="Wu J."/>
        </authorList>
    </citation>
    <scope>NUCLEOTIDE SEQUENCE [LARGE SCALE GENOMIC DNA]</scope>
    <source>
        <strain evidence="2 3">ZRIMU1585</strain>
    </source>
</reference>
<dbReference type="PANTHER" id="PTHR47691:SF3">
    <property type="entry name" value="HTH-TYPE TRANSCRIPTIONAL REGULATOR RV0890C-RELATED"/>
    <property type="match status" value="1"/>
</dbReference>
<dbReference type="SMART" id="SM00530">
    <property type="entry name" value="HTH_XRE"/>
    <property type="match status" value="1"/>
</dbReference>
<dbReference type="CDD" id="cd00093">
    <property type="entry name" value="HTH_XRE"/>
    <property type="match status" value="1"/>
</dbReference>
<dbReference type="SUPFAM" id="SSF47413">
    <property type="entry name" value="lambda repressor-like DNA-binding domains"/>
    <property type="match status" value="1"/>
</dbReference>
<dbReference type="InterPro" id="IPR027417">
    <property type="entry name" value="P-loop_NTPase"/>
</dbReference>
<dbReference type="Pfam" id="PF01381">
    <property type="entry name" value="HTH_3"/>
    <property type="match status" value="1"/>
</dbReference>
<dbReference type="PANTHER" id="PTHR47691">
    <property type="entry name" value="REGULATOR-RELATED"/>
    <property type="match status" value="1"/>
</dbReference>
<dbReference type="SUPFAM" id="SSF52540">
    <property type="entry name" value="P-loop containing nucleoside triphosphate hydrolases"/>
    <property type="match status" value="1"/>
</dbReference>
<dbReference type="Gene3D" id="1.10.260.40">
    <property type="entry name" value="lambda repressor-like DNA-binding domains"/>
    <property type="match status" value="1"/>
</dbReference>
<accession>A0ABW9J1I6</accession>
<evidence type="ECO:0000313" key="2">
    <source>
        <dbReference type="EMBL" id="MFM9653209.1"/>
    </source>
</evidence>
<comment type="caution">
    <text evidence="2">The sequence shown here is derived from an EMBL/GenBank/DDBJ whole genome shotgun (WGS) entry which is preliminary data.</text>
</comment>
<dbReference type="InterPro" id="IPR010982">
    <property type="entry name" value="Lambda_DNA-bd_dom_sf"/>
</dbReference>
<dbReference type="InterPro" id="IPR001387">
    <property type="entry name" value="Cro/C1-type_HTH"/>
</dbReference>
<evidence type="ECO:0000313" key="3">
    <source>
        <dbReference type="Proteomes" id="UP001631993"/>
    </source>
</evidence>
<name>A0ABW9J1I6_STRGJ</name>
<dbReference type="EMBL" id="JBJVNE010000042">
    <property type="protein sequence ID" value="MFM9653209.1"/>
    <property type="molecule type" value="Genomic_DNA"/>
</dbReference>
<keyword evidence="3" id="KW-1185">Reference proteome</keyword>
<sequence length="438" mass="46391">MLRNARRHAGMTQTQLAEISTVSVRTIRDLELDRTGAPRAQTVLLLAGALHLNRVQQAEFEAAAGFAVGRPLYDTLPDLPTALTSLVPRTVETASLTGLLRSPGVQVVQVTGAPGMGKTSLIQGVASRLHRTEFLPVICLDRRGSAADGGSEMPPGLIGGVADVIGCGASLEDVAGGLAGNEVLLTVDGRDLDDRDQEDLRGLLQRCRGLRVLYETCEISSVPLGAATYSVPPLGVPSPGHAIGGGAADVADYPAVQYLISRCAPIYPDALSDPRTLDALSGICRYLDGIPSALESAASWLLVYEPAELLRIAESAPARIAVSPSGANGSLISWMRHAIASLPIVETDALRRLVDSRPWTVRDAVVLLGCPVEYAERIIHGMCTHGLVRRLASERGTPQRFAALHLVRHLIRPEHAPERFPSASALPGAHNTTCLSVT</sequence>
<proteinExistence type="predicted"/>
<dbReference type="Proteomes" id="UP001631993">
    <property type="component" value="Unassembled WGS sequence"/>
</dbReference>
<dbReference type="RefSeq" id="WP_409096908.1">
    <property type="nucleotide sequence ID" value="NZ_JBJVND010000052.1"/>
</dbReference>
<evidence type="ECO:0000259" key="1">
    <source>
        <dbReference type="PROSITE" id="PS50943"/>
    </source>
</evidence>
<feature type="domain" description="HTH cro/C1-type" evidence="1">
    <location>
        <begin position="2"/>
        <end position="57"/>
    </location>
</feature>
<protein>
    <submittedName>
        <fullName evidence="2">Helix-turn-helix domain-containing protein</fullName>
    </submittedName>
</protein>
<dbReference type="PROSITE" id="PS50943">
    <property type="entry name" value="HTH_CROC1"/>
    <property type="match status" value="1"/>
</dbReference>
<organism evidence="2 3">
    <name type="scientific">Streptomyces galilaeus</name>
    <dbReference type="NCBI Taxonomy" id="33899"/>
    <lineage>
        <taxon>Bacteria</taxon>
        <taxon>Bacillati</taxon>
        <taxon>Actinomycetota</taxon>
        <taxon>Actinomycetes</taxon>
        <taxon>Kitasatosporales</taxon>
        <taxon>Streptomycetaceae</taxon>
        <taxon>Streptomyces</taxon>
    </lineage>
</organism>
<dbReference type="Gene3D" id="3.40.50.300">
    <property type="entry name" value="P-loop containing nucleotide triphosphate hydrolases"/>
    <property type="match status" value="1"/>
</dbReference>
<gene>
    <name evidence="2" type="ORF">ACKI1S_44855</name>
</gene>